<dbReference type="GO" id="GO:0015074">
    <property type="term" value="P:DNA integration"/>
    <property type="evidence" value="ECO:0007669"/>
    <property type="project" value="InterPro"/>
</dbReference>
<dbReference type="PANTHER" id="PTHR30349">
    <property type="entry name" value="PHAGE INTEGRASE-RELATED"/>
    <property type="match status" value="1"/>
</dbReference>
<proteinExistence type="predicted"/>
<dbReference type="PROSITE" id="PS51898">
    <property type="entry name" value="TYR_RECOMBINASE"/>
    <property type="match status" value="1"/>
</dbReference>
<dbReference type="InterPro" id="IPR013762">
    <property type="entry name" value="Integrase-like_cat_sf"/>
</dbReference>
<dbReference type="Pfam" id="PF00589">
    <property type="entry name" value="Phage_integrase"/>
    <property type="match status" value="1"/>
</dbReference>
<dbReference type="AlphaFoldDB" id="A0A5K7YWA5"/>
<dbReference type="InterPro" id="IPR002104">
    <property type="entry name" value="Integrase_catalytic"/>
</dbReference>
<evidence type="ECO:0000259" key="2">
    <source>
        <dbReference type="PROSITE" id="PS51898"/>
    </source>
</evidence>
<evidence type="ECO:0000256" key="1">
    <source>
        <dbReference type="ARBA" id="ARBA00023172"/>
    </source>
</evidence>
<sequence length="365" mass="43238">MPYKRNHKWYAQVRKEGQKRESVFLSKKEAVQWEADMRRKPVSEWFEKTDTTCIDDWVQSYLDFAKTSFAAKTYQEKNGMFKRFLEHVDPTMPVENLKPAAVIAYIMAQKAERSGYAANKDRKNLVAGWNWGMKYMDPPLPGPNPCLVERMPEIRQPRYVPPEEDFWKIYEAAEGQDKVMLLAFLHLAARRGEIFRLTWADVDFGNSRIRLWTRKRHGGTYEYDWLPMTQELRKSLRWWWEERPIKDQAHVFLCLEDSPFTKEYFGQPFKVRVQFMRRLCDKCEIKRFGFHAIRHLSASILFNLGYEVGVIQMILRHKSPNTTERYLRSIGLERVRDALENLSQDRGKVLPIKVGMDGGKKRKAV</sequence>
<accession>A0A5K7YWA5</accession>
<evidence type="ECO:0000313" key="4">
    <source>
        <dbReference type="Proteomes" id="UP000427769"/>
    </source>
</evidence>
<dbReference type="Proteomes" id="UP000427769">
    <property type="component" value="Chromosome"/>
</dbReference>
<dbReference type="SUPFAM" id="SSF56349">
    <property type="entry name" value="DNA breaking-rejoining enzymes"/>
    <property type="match status" value="1"/>
</dbReference>
<organism evidence="3 4">
    <name type="scientific">Desulfosarcina widdelii</name>
    <dbReference type="NCBI Taxonomy" id="947919"/>
    <lineage>
        <taxon>Bacteria</taxon>
        <taxon>Pseudomonadati</taxon>
        <taxon>Thermodesulfobacteriota</taxon>
        <taxon>Desulfobacteria</taxon>
        <taxon>Desulfobacterales</taxon>
        <taxon>Desulfosarcinaceae</taxon>
        <taxon>Desulfosarcina</taxon>
    </lineage>
</organism>
<dbReference type="RefSeq" id="WP_155301810.1">
    <property type="nucleotide sequence ID" value="NZ_AP021875.1"/>
</dbReference>
<dbReference type="Gene3D" id="1.10.443.10">
    <property type="entry name" value="Intergrase catalytic core"/>
    <property type="match status" value="1"/>
</dbReference>
<dbReference type="KEGG" id="dwd:DSCW_00270"/>
<protein>
    <recommendedName>
        <fullName evidence="2">Tyr recombinase domain-containing protein</fullName>
    </recommendedName>
</protein>
<reference evidence="3 4" key="1">
    <citation type="submission" date="2019-11" db="EMBL/GenBank/DDBJ databases">
        <title>Comparative genomics of hydrocarbon-degrading Desulfosarcina strains.</title>
        <authorList>
            <person name="Watanabe M."/>
            <person name="Kojima H."/>
            <person name="Fukui M."/>
        </authorList>
    </citation>
    <scope>NUCLEOTIDE SEQUENCE [LARGE SCALE GENOMIC DNA]</scope>
    <source>
        <strain evidence="3 4">PP31</strain>
    </source>
</reference>
<keyword evidence="1" id="KW-0233">DNA recombination</keyword>
<gene>
    <name evidence="3" type="ORF">DSCW_00270</name>
</gene>
<dbReference type="InterPro" id="IPR050090">
    <property type="entry name" value="Tyrosine_recombinase_XerCD"/>
</dbReference>
<dbReference type="GO" id="GO:0003677">
    <property type="term" value="F:DNA binding"/>
    <property type="evidence" value="ECO:0007669"/>
    <property type="project" value="InterPro"/>
</dbReference>
<dbReference type="CDD" id="cd00397">
    <property type="entry name" value="DNA_BRE_C"/>
    <property type="match status" value="1"/>
</dbReference>
<evidence type="ECO:0000313" key="3">
    <source>
        <dbReference type="EMBL" id="BBO72610.1"/>
    </source>
</evidence>
<dbReference type="EMBL" id="AP021875">
    <property type="protein sequence ID" value="BBO72610.1"/>
    <property type="molecule type" value="Genomic_DNA"/>
</dbReference>
<dbReference type="InterPro" id="IPR011010">
    <property type="entry name" value="DNA_brk_join_enz"/>
</dbReference>
<feature type="domain" description="Tyr recombinase" evidence="2">
    <location>
        <begin position="155"/>
        <end position="340"/>
    </location>
</feature>
<keyword evidence="4" id="KW-1185">Reference proteome</keyword>
<dbReference type="GO" id="GO:0006310">
    <property type="term" value="P:DNA recombination"/>
    <property type="evidence" value="ECO:0007669"/>
    <property type="project" value="UniProtKB-KW"/>
</dbReference>
<name>A0A5K7YWA5_9BACT</name>
<dbReference type="OrthoDB" id="5450216at2"/>